<accession>A0A151MG83</accession>
<feature type="compositionally biased region" description="Low complexity" evidence="2">
    <location>
        <begin position="1422"/>
        <end position="1449"/>
    </location>
</feature>
<feature type="compositionally biased region" description="Low complexity" evidence="2">
    <location>
        <begin position="1034"/>
        <end position="1061"/>
    </location>
</feature>
<dbReference type="Gene3D" id="6.10.140.2040">
    <property type="match status" value="1"/>
</dbReference>
<feature type="compositionally biased region" description="Polar residues" evidence="2">
    <location>
        <begin position="836"/>
        <end position="852"/>
    </location>
</feature>
<name>A0A151MG83_ALLMI</name>
<dbReference type="GO" id="GO:0051020">
    <property type="term" value="F:GTPase binding"/>
    <property type="evidence" value="ECO:0007669"/>
    <property type="project" value="TreeGrafter"/>
</dbReference>
<dbReference type="SUPFAM" id="SSF68906">
    <property type="entry name" value="SAP domain"/>
    <property type="match status" value="1"/>
</dbReference>
<feature type="compositionally biased region" description="Polar residues" evidence="2">
    <location>
        <begin position="948"/>
        <end position="958"/>
    </location>
</feature>
<evidence type="ECO:0000259" key="5">
    <source>
        <dbReference type="PROSITE" id="PS51126"/>
    </source>
</evidence>
<dbReference type="GO" id="GO:0035024">
    <property type="term" value="P:negative regulation of Rho protein signal transduction"/>
    <property type="evidence" value="ECO:0007669"/>
    <property type="project" value="TreeGrafter"/>
</dbReference>
<feature type="compositionally biased region" description="Polar residues" evidence="2">
    <location>
        <begin position="925"/>
        <end position="939"/>
    </location>
</feature>
<comment type="caution">
    <text evidence="6">The sequence shown here is derived from an EMBL/GenBank/DDBJ whole genome shotgun (WGS) entry which is preliminary data.</text>
</comment>
<evidence type="ECO:0000256" key="2">
    <source>
        <dbReference type="SAM" id="MobiDB-lite"/>
    </source>
</evidence>
<feature type="region of interest" description="Disordered" evidence="2">
    <location>
        <begin position="905"/>
        <end position="983"/>
    </location>
</feature>
<dbReference type="InterPro" id="IPR003034">
    <property type="entry name" value="SAP_dom"/>
</dbReference>
<dbReference type="PROSITE" id="PS50800">
    <property type="entry name" value="SAP"/>
    <property type="match status" value="1"/>
</dbReference>
<dbReference type="SUPFAM" id="SSF54236">
    <property type="entry name" value="Ubiquitin-like"/>
    <property type="match status" value="1"/>
</dbReference>
<dbReference type="InterPro" id="IPR036361">
    <property type="entry name" value="SAP_dom_sf"/>
</dbReference>
<dbReference type="STRING" id="8496.A0A151MG83"/>
<feature type="compositionally biased region" description="Polar residues" evidence="2">
    <location>
        <begin position="1"/>
        <end position="15"/>
    </location>
</feature>
<dbReference type="GO" id="GO:0005911">
    <property type="term" value="C:cell-cell junction"/>
    <property type="evidence" value="ECO:0007669"/>
    <property type="project" value="TreeGrafter"/>
</dbReference>
<feature type="region of interest" description="Disordered" evidence="2">
    <location>
        <begin position="62"/>
        <end position="106"/>
    </location>
</feature>
<feature type="region of interest" description="Disordered" evidence="2">
    <location>
        <begin position="999"/>
        <end position="1133"/>
    </location>
</feature>
<dbReference type="Pfam" id="PF00788">
    <property type="entry name" value="RA"/>
    <property type="match status" value="1"/>
</dbReference>
<dbReference type="PROSITE" id="PS50200">
    <property type="entry name" value="RA"/>
    <property type="match status" value="1"/>
</dbReference>
<dbReference type="GO" id="GO:0007165">
    <property type="term" value="P:signal transduction"/>
    <property type="evidence" value="ECO:0007669"/>
    <property type="project" value="InterPro"/>
</dbReference>
<feature type="region of interest" description="Disordered" evidence="2">
    <location>
        <begin position="275"/>
        <end position="297"/>
    </location>
</feature>
<dbReference type="Gene3D" id="1.10.720.30">
    <property type="entry name" value="SAP domain"/>
    <property type="match status" value="1"/>
</dbReference>
<evidence type="ECO:0000313" key="7">
    <source>
        <dbReference type="Proteomes" id="UP000050525"/>
    </source>
</evidence>
<feature type="compositionally biased region" description="Polar residues" evidence="2">
    <location>
        <begin position="69"/>
        <end position="82"/>
    </location>
</feature>
<feature type="region of interest" description="Disordered" evidence="2">
    <location>
        <begin position="833"/>
        <end position="870"/>
    </location>
</feature>
<feature type="region of interest" description="Disordered" evidence="2">
    <location>
        <begin position="1368"/>
        <end position="1395"/>
    </location>
</feature>
<reference evidence="6 7" key="1">
    <citation type="journal article" date="2012" name="Genome Biol.">
        <title>Sequencing three crocodilian genomes to illuminate the evolution of archosaurs and amniotes.</title>
        <authorList>
            <person name="St John J.A."/>
            <person name="Braun E.L."/>
            <person name="Isberg S.R."/>
            <person name="Miles L.G."/>
            <person name="Chong A.Y."/>
            <person name="Gongora J."/>
            <person name="Dalzell P."/>
            <person name="Moran C."/>
            <person name="Bed'hom B."/>
            <person name="Abzhanov A."/>
            <person name="Burgess S.C."/>
            <person name="Cooksey A.M."/>
            <person name="Castoe T.A."/>
            <person name="Crawford N.G."/>
            <person name="Densmore L.D."/>
            <person name="Drew J.C."/>
            <person name="Edwards S.V."/>
            <person name="Faircloth B.C."/>
            <person name="Fujita M.K."/>
            <person name="Greenwold M.J."/>
            <person name="Hoffmann F.G."/>
            <person name="Howard J.M."/>
            <person name="Iguchi T."/>
            <person name="Janes D.E."/>
            <person name="Khan S.Y."/>
            <person name="Kohno S."/>
            <person name="de Koning A.J."/>
            <person name="Lance S.L."/>
            <person name="McCarthy F.M."/>
            <person name="McCormack J.E."/>
            <person name="Merchant M.E."/>
            <person name="Peterson D.G."/>
            <person name="Pollock D.D."/>
            <person name="Pourmand N."/>
            <person name="Raney B.J."/>
            <person name="Roessler K.A."/>
            <person name="Sanford J.R."/>
            <person name="Sawyer R.H."/>
            <person name="Schmidt C.J."/>
            <person name="Triplett E.W."/>
            <person name="Tuberville T.D."/>
            <person name="Venegas-Anaya M."/>
            <person name="Howard J.T."/>
            <person name="Jarvis E.D."/>
            <person name="Guillette L.J.Jr."/>
            <person name="Glenn T.C."/>
            <person name="Green R.E."/>
            <person name="Ray D.A."/>
        </authorList>
    </citation>
    <scope>NUCLEOTIDE SEQUENCE [LARGE SCALE GENOMIC DNA]</scope>
    <source>
        <strain evidence="6">KSC_2009_1</strain>
    </source>
</reference>
<dbReference type="CDD" id="cd15472">
    <property type="entry name" value="Myo5p-like_CBD_Rasip1"/>
    <property type="match status" value="1"/>
</dbReference>
<dbReference type="GO" id="GO:0001525">
    <property type="term" value="P:angiogenesis"/>
    <property type="evidence" value="ECO:0007669"/>
    <property type="project" value="TreeGrafter"/>
</dbReference>
<dbReference type="Proteomes" id="UP000050525">
    <property type="component" value="Unassembled WGS sequence"/>
</dbReference>
<dbReference type="PANTHER" id="PTHR16027:SF4">
    <property type="entry name" value="RAS-INTERACTING PROTEIN 1"/>
    <property type="match status" value="1"/>
</dbReference>
<dbReference type="Pfam" id="PF02037">
    <property type="entry name" value="SAP"/>
    <property type="match status" value="1"/>
</dbReference>
<dbReference type="PANTHER" id="PTHR16027">
    <property type="entry name" value="DILUTE DOMAIN-CONTAINING PROTEIN YPR089W"/>
    <property type="match status" value="1"/>
</dbReference>
<evidence type="ECO:0000259" key="3">
    <source>
        <dbReference type="PROSITE" id="PS50200"/>
    </source>
</evidence>
<dbReference type="SMART" id="SM01132">
    <property type="entry name" value="DIL"/>
    <property type="match status" value="1"/>
</dbReference>
<dbReference type="InterPro" id="IPR029071">
    <property type="entry name" value="Ubiquitin-like_domsf"/>
</dbReference>
<evidence type="ECO:0000313" key="6">
    <source>
        <dbReference type="EMBL" id="KYO23518.1"/>
    </source>
</evidence>
<dbReference type="InterPro" id="IPR000159">
    <property type="entry name" value="RA_dom"/>
</dbReference>
<dbReference type="SMART" id="SM00314">
    <property type="entry name" value="RA"/>
    <property type="match status" value="1"/>
</dbReference>
<dbReference type="EMBL" id="AKHW03006198">
    <property type="protein sequence ID" value="KYO23518.1"/>
    <property type="molecule type" value="Genomic_DNA"/>
</dbReference>
<dbReference type="Pfam" id="PF01843">
    <property type="entry name" value="DIL"/>
    <property type="match status" value="1"/>
</dbReference>
<feature type="region of interest" description="Disordered" evidence="2">
    <location>
        <begin position="1422"/>
        <end position="1461"/>
    </location>
</feature>
<dbReference type="InterPro" id="IPR052072">
    <property type="entry name" value="Vascular_dev_regulator"/>
</dbReference>
<gene>
    <name evidence="6" type="primary">RASIP1-1</name>
    <name evidence="6" type="ORF">Y1Q_0010087</name>
</gene>
<dbReference type="SMART" id="SM00513">
    <property type="entry name" value="SAP"/>
    <property type="match status" value="1"/>
</dbReference>
<feature type="compositionally biased region" description="Pro residues" evidence="2">
    <location>
        <begin position="1007"/>
        <end position="1017"/>
    </location>
</feature>
<keyword evidence="1" id="KW-0175">Coiled coil</keyword>
<dbReference type="PROSITE" id="PS51126">
    <property type="entry name" value="DILUTE"/>
    <property type="match status" value="1"/>
</dbReference>
<dbReference type="InterPro" id="IPR037983">
    <property type="entry name" value="CBD_Rasip1/Radil"/>
</dbReference>
<evidence type="ECO:0000259" key="4">
    <source>
        <dbReference type="PROSITE" id="PS50800"/>
    </source>
</evidence>
<keyword evidence="7" id="KW-1185">Reference proteome</keyword>
<feature type="domain" description="SAP" evidence="4">
    <location>
        <begin position="1232"/>
        <end position="1266"/>
    </location>
</feature>
<organism evidence="6 7">
    <name type="scientific">Alligator mississippiensis</name>
    <name type="common">American alligator</name>
    <dbReference type="NCBI Taxonomy" id="8496"/>
    <lineage>
        <taxon>Eukaryota</taxon>
        <taxon>Metazoa</taxon>
        <taxon>Chordata</taxon>
        <taxon>Craniata</taxon>
        <taxon>Vertebrata</taxon>
        <taxon>Euteleostomi</taxon>
        <taxon>Archelosauria</taxon>
        <taxon>Archosauria</taxon>
        <taxon>Crocodylia</taxon>
        <taxon>Alligatoridae</taxon>
        <taxon>Alligatorinae</taxon>
        <taxon>Alligator</taxon>
    </lineage>
</organism>
<evidence type="ECO:0000256" key="1">
    <source>
        <dbReference type="SAM" id="Coils"/>
    </source>
</evidence>
<protein>
    <submittedName>
        <fullName evidence="6">Ras-interacting protein 1 isoform C</fullName>
    </submittedName>
</protein>
<dbReference type="Gene3D" id="3.10.20.90">
    <property type="entry name" value="Phosphatidylinositol 3-kinase Catalytic Subunit, Chain A, domain 1"/>
    <property type="match status" value="1"/>
</dbReference>
<feature type="domain" description="Dilute" evidence="5">
    <location>
        <begin position="478"/>
        <end position="778"/>
    </location>
</feature>
<feature type="domain" description="Ras-associating" evidence="3">
    <location>
        <begin position="149"/>
        <end position="257"/>
    </location>
</feature>
<proteinExistence type="predicted"/>
<feature type="coiled-coil region" evidence="1">
    <location>
        <begin position="1279"/>
        <end position="1317"/>
    </location>
</feature>
<feature type="region of interest" description="Disordered" evidence="2">
    <location>
        <begin position="1"/>
        <end position="36"/>
    </location>
</feature>
<dbReference type="InterPro" id="IPR002710">
    <property type="entry name" value="Dilute_dom"/>
</dbReference>
<sequence>MQDSTTVPTLGTARSRTALGADRAGTMFPEERKDGSPRFGKLHFPVGLWINSPKKHFAKMSRRWPSVGSVKSTSSDTASRGSETVELRPPSKTKPSRHKRLSNLFHRSVSSTGVGTAGAGGRWASEKKLSDLIDPVPEDLVELSSQRNLPGILKIFGGDISCGANYKSVLATPRSTAHQLVREALERYGVAPGDGEEDTVGGYMLCDVVGRFTGPGGAWQAEHLRPVGDTERPLVLQDVWKPKAGCSRRFEIRRRREVERAFEAEDNETAGINAQARRLQKSRSRAASGGTVVPKERADNLSLRRSISDMNLSAKKRRERKNIMSMAGTEEPIDGASLEQLSQCLIQPPTQNPYFLLLQSYNEKQDFVIYVMTRRRHVFGRPERRSQADKGGYVDTFLCAPDILPRHCWERQEAWRTYVESRQPELRYRPQEEEALLREIVRGQGAGGCKLAPAFLLGLCVEHSARVLEPGHLPKLVTKIAHLVKEAVWEKIKEIGDRQPENQQDKSQVRVLSIEEVATDLRPLMLWMANAMELLNLIQKKMLDMEKELELEGTSQDVLLSGDLEMCDEAMAVLDEVIMSTFQQSVYYLTKTLYSALPALLDSNPFTAGAELCPAQDLSSMPEGTRGTLAIYQATLELTRECELHPDLVSQTFGYLFFFSNASLFNTLMEKGNGTPFYQWSKAVQIRTNLDLVLDWLQGVGLGDIATEFFRKLSTTINLLCIPKTSLVKATWSRLRNEYLALTPAQLHHLLSNYYLGLGRPYPEAWSPLPEEQDKIASSDIFESFTEHPPLILPIEGFRLRLSEPVGDDALHRQLCRMRRLVWDLEQEALPANQRADGQSLGQDSPAATDQSGPGRPHRELPRAAARPSPLCTSRALKMTLLASERSLLIRSKFRSVLQLRMQHRRSQEQLSEQHVSPAVDKTPLNHTELNGTPEQSRVNAKRGEGAQQLQGSLSNAADRTLKPRGQHRPHNTGTAKGHFREDTPGALLEIRDRTGKHPRCVAPLDLPLPEPEPCPTDPGSAAPEAFPFDEDFSSSSSLSSPSLTPSPTRTSGNSSPSSSTGAAFQPELPSVLDPQQPTVVSASEADAQTPGGSPVGQNPSVLPKVPPRPSEASRATRPRKAKEPRPKVKKLKYHQYVPPAAKPARAPTLDTACARLLQHQQLVLQLQVLHQRQGGTSPGPPTMGLPLGTSLSTDQMVGFPATPSGTMPPTVVPVPPIPATPPKSDLLPANLDDLTVSELRQQLRQRGLPVSGTKPALLERLRPFQVRGPQGGAVVPPAERALQEKQRLIESLRRELRREQQQADDLRQELERHQRLRGTCPPALPGSPPHPCPLPGDAGTETETGMVPTGDAFVVFCPTSCEPIGPDPELPLQITASPASPPPAPRSLEEELQEAIQRAQLVPSESIEDILEEPLVCAGDLLPASPPLSDAPTPAPSSPRRASSPTSLQEALPAKRPRCSSSGNWLEALTSGSASGLGPSSPIRASIFSTDFFDSPDLSVNHMIDLMVEQW</sequence>